<dbReference type="Gene3D" id="2.40.400.10">
    <property type="entry name" value="Acetoacetate decarboxylase-like"/>
    <property type="match status" value="1"/>
</dbReference>
<dbReference type="OrthoDB" id="1047367at2759"/>
<dbReference type="STRING" id="1664694.A0A0N1P2P4"/>
<accession>A0A0N1P2P4</accession>
<dbReference type="InterPro" id="IPR010451">
    <property type="entry name" value="Acetoacetate_decarboxylase"/>
</dbReference>
<dbReference type="SUPFAM" id="SSF160104">
    <property type="entry name" value="Acetoacetate decarboxylase-like"/>
    <property type="match status" value="1"/>
</dbReference>
<feature type="region of interest" description="Disordered" evidence="1">
    <location>
        <begin position="11"/>
        <end position="30"/>
    </location>
</feature>
<keyword evidence="3" id="KW-1185">Reference proteome</keyword>
<dbReference type="GO" id="GO:0016829">
    <property type="term" value="F:lyase activity"/>
    <property type="evidence" value="ECO:0007669"/>
    <property type="project" value="InterPro"/>
</dbReference>
<dbReference type="Pfam" id="PF06314">
    <property type="entry name" value="ADC"/>
    <property type="match status" value="1"/>
</dbReference>
<evidence type="ECO:0008006" key="4">
    <source>
        <dbReference type="Google" id="ProtNLM"/>
    </source>
</evidence>
<evidence type="ECO:0000256" key="1">
    <source>
        <dbReference type="SAM" id="MobiDB-lite"/>
    </source>
</evidence>
<protein>
    <recommendedName>
        <fullName evidence="4">Acetoacetate decarboxylase</fullName>
    </recommendedName>
</protein>
<evidence type="ECO:0000313" key="2">
    <source>
        <dbReference type="EMBL" id="KPI44173.1"/>
    </source>
</evidence>
<reference evidence="2 3" key="1">
    <citation type="submission" date="2015-06" db="EMBL/GenBank/DDBJ databases">
        <title>Draft genome of the ant-associated black yeast Phialophora attae CBS 131958.</title>
        <authorList>
            <person name="Moreno L.F."/>
            <person name="Stielow B.J."/>
            <person name="de Hoog S."/>
            <person name="Vicente V.A."/>
            <person name="Weiss V.A."/>
            <person name="de Vries M."/>
            <person name="Cruz L.M."/>
            <person name="Souza E.M."/>
        </authorList>
    </citation>
    <scope>NUCLEOTIDE SEQUENCE [LARGE SCALE GENOMIC DNA]</scope>
    <source>
        <strain evidence="2 3">CBS 131958</strain>
    </source>
</reference>
<evidence type="ECO:0000313" key="3">
    <source>
        <dbReference type="Proteomes" id="UP000038010"/>
    </source>
</evidence>
<gene>
    <name evidence="2" type="ORF">AB675_6155</name>
</gene>
<comment type="caution">
    <text evidence="2">The sequence shown here is derived from an EMBL/GenBank/DDBJ whole genome shotgun (WGS) entry which is preliminary data.</text>
</comment>
<dbReference type="RefSeq" id="XP_018004136.1">
    <property type="nucleotide sequence ID" value="XM_018146424.1"/>
</dbReference>
<dbReference type="GeneID" id="28738304"/>
<organism evidence="2 3">
    <name type="scientific">Cyphellophora attinorum</name>
    <dbReference type="NCBI Taxonomy" id="1664694"/>
    <lineage>
        <taxon>Eukaryota</taxon>
        <taxon>Fungi</taxon>
        <taxon>Dikarya</taxon>
        <taxon>Ascomycota</taxon>
        <taxon>Pezizomycotina</taxon>
        <taxon>Eurotiomycetes</taxon>
        <taxon>Chaetothyriomycetidae</taxon>
        <taxon>Chaetothyriales</taxon>
        <taxon>Cyphellophoraceae</taxon>
        <taxon>Cyphellophora</taxon>
    </lineage>
</organism>
<sequence>MHEVNIRYGMPLGYGPPPGPRQTAPSGEQHAGWEKVKTTTATVLFKAPREILATFLPHKSFTIDAGGSPGDESYASIVFTRLENLPWLAGRGYNHCGFYVHDVVCPDRDEQVRGKYLSVLFENRADPIITGREQLGYAKVFATLDEVRKNDELVIGMGWEGSTFGTMTLNGLQEVSPPSVVDTLPDSFAPSQGLLHFKCIPKTGGPGYDAMYPTFTPGSLTSMSTTKHVETAASAKLEFMDLGCEKLPTLHHIATRLASLPTANIVHAGVIESVGSTDVSGQRAIALSGADSVLEEARSSPVGI</sequence>
<name>A0A0N1P2P4_9EURO</name>
<dbReference type="InterPro" id="IPR023375">
    <property type="entry name" value="ADC_dom_sf"/>
</dbReference>
<dbReference type="Proteomes" id="UP000038010">
    <property type="component" value="Unassembled WGS sequence"/>
</dbReference>
<proteinExistence type="predicted"/>
<dbReference type="AlphaFoldDB" id="A0A0N1P2P4"/>
<dbReference type="EMBL" id="LFJN01000004">
    <property type="protein sequence ID" value="KPI44173.1"/>
    <property type="molecule type" value="Genomic_DNA"/>
</dbReference>
<dbReference type="VEuPathDB" id="FungiDB:AB675_6155"/>